<dbReference type="InterPro" id="IPR012893">
    <property type="entry name" value="HipA-like_C"/>
</dbReference>
<evidence type="ECO:0000313" key="7">
    <source>
        <dbReference type="EMBL" id="SDS43670.1"/>
    </source>
</evidence>
<dbReference type="GO" id="GO:0004674">
    <property type="term" value="F:protein serine/threonine kinase activity"/>
    <property type="evidence" value="ECO:0007669"/>
    <property type="project" value="TreeGrafter"/>
</dbReference>
<comment type="similarity">
    <text evidence="1">Belongs to the HipA Ser/Thr kinase family.</text>
</comment>
<gene>
    <name evidence="7" type="ORF">SAMN05216271_1918</name>
</gene>
<dbReference type="OrthoDB" id="9805913at2"/>
<name>A0A1H1S6F7_9GAMM</name>
<dbReference type="Pfam" id="PF13657">
    <property type="entry name" value="Couple_hipA"/>
    <property type="match status" value="1"/>
</dbReference>
<evidence type="ECO:0000256" key="3">
    <source>
        <dbReference type="ARBA" id="ARBA00022777"/>
    </source>
</evidence>
<sequence length="444" mass="49355">MMLDVHISSRLVAKLYRERDEYVLKYLPGALPEDFVSLTMPVREEVWRWPRDLFPFFRQNLPEGYLLGVIREEFGALLDGTDLSLLALVGGAGIGRVSVTPEGVRPDSEMQPLEISQLLTAENTTEHFAQLVRQYARVAVSGVVPKFIATDAVQKPEAMGKPTLRTGFHIIKGSDQSTPFLGFNEFYTMRVLARLNVVPVASCQMSEDGKVLVVDRFDVDEQGVPRWGVEDACGLLGLPPHEKYSPSTERVWKATRTYIPRDLTRAQSEHLGWQLLANYVVRNADCHSKNIALCYTSRADVAFTPVYDLVTTQAYPRFAAGPPALSVGGRQTWTPGRSLETFFKSVLGIAPRQYAAMVEQLCESAVEVGKEVIEASRNEPAWRDVAKQMVHAWNDGMETLRSAKAAPQLRGLDAAIEEAGFSGARKPEPSSEVMGRSELLAKKR</sequence>
<evidence type="ECO:0000256" key="1">
    <source>
        <dbReference type="ARBA" id="ARBA00010164"/>
    </source>
</evidence>
<dbReference type="STRING" id="472181.SAMN05216271_1918"/>
<evidence type="ECO:0000259" key="5">
    <source>
        <dbReference type="Pfam" id="PF07804"/>
    </source>
</evidence>
<feature type="domain" description="HipA-like C-terminal" evidence="5">
    <location>
        <begin position="139"/>
        <end position="367"/>
    </location>
</feature>
<evidence type="ECO:0000256" key="4">
    <source>
        <dbReference type="SAM" id="MobiDB-lite"/>
    </source>
</evidence>
<dbReference type="EMBL" id="LT629763">
    <property type="protein sequence ID" value="SDS43670.1"/>
    <property type="molecule type" value="Genomic_DNA"/>
</dbReference>
<evidence type="ECO:0000256" key="2">
    <source>
        <dbReference type="ARBA" id="ARBA00022679"/>
    </source>
</evidence>
<evidence type="ECO:0000259" key="6">
    <source>
        <dbReference type="Pfam" id="PF13657"/>
    </source>
</evidence>
<proteinExistence type="inferred from homology"/>
<dbReference type="InterPro" id="IPR017508">
    <property type="entry name" value="HipA_N1"/>
</dbReference>
<dbReference type="PANTHER" id="PTHR37419:SF1">
    <property type="entry name" value="SERINE_THREONINE-PROTEIN KINASE TOXIN HIPA"/>
    <property type="match status" value="1"/>
</dbReference>
<dbReference type="GO" id="GO:0005829">
    <property type="term" value="C:cytosol"/>
    <property type="evidence" value="ECO:0007669"/>
    <property type="project" value="TreeGrafter"/>
</dbReference>
<reference evidence="8" key="1">
    <citation type="submission" date="2016-10" db="EMBL/GenBank/DDBJ databases">
        <authorList>
            <person name="Varghese N."/>
            <person name="Submissions S."/>
        </authorList>
    </citation>
    <scope>NUCLEOTIDE SEQUENCE [LARGE SCALE GENOMIC DNA]</scope>
    <source>
        <strain evidence="8">JCM 14963</strain>
    </source>
</reference>
<keyword evidence="3 7" id="KW-0418">Kinase</keyword>
<dbReference type="Proteomes" id="UP000243413">
    <property type="component" value="Chromosome I"/>
</dbReference>
<evidence type="ECO:0000313" key="8">
    <source>
        <dbReference type="Proteomes" id="UP000243413"/>
    </source>
</evidence>
<dbReference type="InterPro" id="IPR052028">
    <property type="entry name" value="HipA_Ser/Thr_kinase"/>
</dbReference>
<organism evidence="7 8">
    <name type="scientific">Halopseudomonas sabulinigri</name>
    <dbReference type="NCBI Taxonomy" id="472181"/>
    <lineage>
        <taxon>Bacteria</taxon>
        <taxon>Pseudomonadati</taxon>
        <taxon>Pseudomonadota</taxon>
        <taxon>Gammaproteobacteria</taxon>
        <taxon>Pseudomonadales</taxon>
        <taxon>Pseudomonadaceae</taxon>
        <taxon>Halopseudomonas</taxon>
    </lineage>
</organism>
<accession>A0A1H1S6F7</accession>
<keyword evidence="2" id="KW-0808">Transferase</keyword>
<dbReference type="PANTHER" id="PTHR37419">
    <property type="entry name" value="SERINE/THREONINE-PROTEIN KINASE TOXIN HIPA"/>
    <property type="match status" value="1"/>
</dbReference>
<dbReference type="Pfam" id="PF07804">
    <property type="entry name" value="HipA_C"/>
    <property type="match status" value="1"/>
</dbReference>
<feature type="region of interest" description="Disordered" evidence="4">
    <location>
        <begin position="420"/>
        <end position="444"/>
    </location>
</feature>
<dbReference type="AlphaFoldDB" id="A0A1H1S6F7"/>
<protein>
    <submittedName>
        <fullName evidence="7">Serine/threonine-protein kinase HipA</fullName>
    </submittedName>
</protein>
<dbReference type="RefSeq" id="WP_092286050.1">
    <property type="nucleotide sequence ID" value="NZ_LT629763.1"/>
</dbReference>
<feature type="domain" description="HipA N-terminal subdomain 1" evidence="6">
    <location>
        <begin position="3"/>
        <end position="99"/>
    </location>
</feature>